<dbReference type="HOGENOM" id="CLU_017754_0_0_1"/>
<dbReference type="STRING" id="31234.E3LX60"/>
<feature type="compositionally biased region" description="Acidic residues" evidence="1">
    <location>
        <begin position="723"/>
        <end position="734"/>
    </location>
</feature>
<sequence length="831" mass="96196">MMPSTSNPNEKNLEDEGDPNSAQIPNPEDDQAEELEEIIVVSGEEMQANGEEMQVVDQEEIIFAEDGEYIEYDAIVSVSSERNLLYDMYQPQATVNGTFVCKICLRTGKNTEYPDRASFVAHRYKCHGSFNNNVICPIADCREVYASLYTLRRHLSQQHELPIEIHLQTFTNIGEFEKFRHLIELASGCRYMMHTKQPKYRRQVMHCSKSEHKLVLQTQKHRLPRERMLKEGSACPSVISYRVNASNGEVHAFMQLYHVGHAPDSDAEHSNADAARPMDVVFPLKPSFWADRPMQFVQIDVHEMPPAVYGSKVYESILIVMCLKSKFMWAKPLYECTRTAIGRLLNTIFNEYGVPEGFSTTFHPTYIRDTMKSLESVYAIDIREVWNEPPAYSLLERWVLELAEMDLLTRNRWVEQLQFVVMEYNQRPIPERLETPFERMFRRKAPNLYHNGQQQDMMTAKFRRYHEELRREDEGMEENLSATFEPGQKVFLRKGITKPRRGNNTQFYFGIIGEHDPSNQYYPYKVHYSSTDSPWPTERNMFAWVSVFDLLPTIHGISEMTNMEKEESIASYMCSCPGIESNKNFDMSAVGKPARAASHCLLFRNLLCSNHMSRYCCKTLATGPCRYHSLYPENDESYAKMDAVLTAFLAQSKDIEKRELRRDKTMEDPGPIRRLVQAEIDRMRLNGEDFDVIDEEEFAPPDMEQHHQMRSHEDVQGGSTEQIDIEGIEEEEILEPTTSLEHREASDVAFEYEDPKEDGQPGPSESQSPLKRNREKSPEESQKRKKVSDDSEEFLPSESSSMPSITTSPSSRRASARRTIRPKNLEDYIVE</sequence>
<dbReference type="Gene3D" id="3.30.420.10">
    <property type="entry name" value="Ribonuclease H-like superfamily/Ribonuclease H"/>
    <property type="match status" value="1"/>
</dbReference>
<evidence type="ECO:0000313" key="3">
    <source>
        <dbReference type="EMBL" id="EFO83636.1"/>
    </source>
</evidence>
<protein>
    <submittedName>
        <fullName evidence="3">CRE-ZTF-18 protein</fullName>
    </submittedName>
</protein>
<reference evidence="3" key="1">
    <citation type="submission" date="2007-07" db="EMBL/GenBank/DDBJ databases">
        <title>PCAP assembly of the Caenorhabditis remanei genome.</title>
        <authorList>
            <consortium name="The Caenorhabditis remanei Sequencing Consortium"/>
            <person name="Wilson R.K."/>
        </authorList>
    </citation>
    <scope>NUCLEOTIDE SEQUENCE [LARGE SCALE GENOMIC DNA]</scope>
    <source>
        <strain evidence="3">PB4641</strain>
    </source>
</reference>
<dbReference type="KEGG" id="crq:GCK72_010994"/>
<keyword evidence="4" id="KW-1185">Reference proteome</keyword>
<organism evidence="4">
    <name type="scientific">Caenorhabditis remanei</name>
    <name type="common">Caenorhabditis vulgaris</name>
    <dbReference type="NCBI Taxonomy" id="31234"/>
    <lineage>
        <taxon>Eukaryota</taxon>
        <taxon>Metazoa</taxon>
        <taxon>Ecdysozoa</taxon>
        <taxon>Nematoda</taxon>
        <taxon>Chromadorea</taxon>
        <taxon>Rhabditida</taxon>
        <taxon>Rhabditina</taxon>
        <taxon>Rhabditomorpha</taxon>
        <taxon>Rhabditoidea</taxon>
        <taxon>Rhabditidae</taxon>
        <taxon>Peloderinae</taxon>
        <taxon>Caenorhabditis</taxon>
    </lineage>
</organism>
<dbReference type="FunCoup" id="E3LX60">
    <property type="interactions" value="684"/>
</dbReference>
<evidence type="ECO:0000256" key="1">
    <source>
        <dbReference type="SAM" id="MobiDB-lite"/>
    </source>
</evidence>
<feature type="region of interest" description="Disordered" evidence="1">
    <location>
        <begin position="1"/>
        <end position="34"/>
    </location>
</feature>
<dbReference type="InterPro" id="IPR012337">
    <property type="entry name" value="RNaseH-like_sf"/>
</dbReference>
<dbReference type="PANTHER" id="PTHR33936">
    <property type="entry name" value="PROTEIN CBG17840"/>
    <property type="match status" value="1"/>
</dbReference>
<dbReference type="RefSeq" id="XP_003111775.2">
    <property type="nucleotide sequence ID" value="XM_003111727.2"/>
</dbReference>
<dbReference type="Proteomes" id="UP000008281">
    <property type="component" value="Unassembled WGS sequence"/>
</dbReference>
<dbReference type="OMA" id="HCSKSEH"/>
<proteinExistence type="predicted"/>
<dbReference type="CTD" id="9812317"/>
<feature type="region of interest" description="Disordered" evidence="1">
    <location>
        <begin position="700"/>
        <end position="831"/>
    </location>
</feature>
<dbReference type="GeneID" id="9812317"/>
<feature type="compositionally biased region" description="Polar residues" evidence="1">
    <location>
        <begin position="1"/>
        <end position="10"/>
    </location>
</feature>
<feature type="compositionally biased region" description="Low complexity" evidence="1">
    <location>
        <begin position="796"/>
        <end position="813"/>
    </location>
</feature>
<dbReference type="SMART" id="SM00355">
    <property type="entry name" value="ZnF_C2H2"/>
    <property type="match status" value="2"/>
</dbReference>
<dbReference type="InterPro" id="IPR036397">
    <property type="entry name" value="RNaseH_sf"/>
</dbReference>
<dbReference type="InterPro" id="IPR013087">
    <property type="entry name" value="Znf_C2H2_type"/>
</dbReference>
<dbReference type="PANTHER" id="PTHR33936:SF9">
    <property type="entry name" value="C2H2-TYPE DOMAIN-CONTAINING PROTEIN"/>
    <property type="match status" value="1"/>
</dbReference>
<dbReference type="PROSITE" id="PS00028">
    <property type="entry name" value="ZINC_FINGER_C2H2_1"/>
    <property type="match status" value="1"/>
</dbReference>
<dbReference type="AlphaFoldDB" id="E3LX60"/>
<accession>E3LX60</accession>
<feature type="compositionally biased region" description="Basic and acidic residues" evidence="1">
    <location>
        <begin position="703"/>
        <end position="715"/>
    </location>
</feature>
<dbReference type="InterPro" id="IPR052797">
    <property type="entry name" value="RegFact_GeneExpr_CellDeath"/>
</dbReference>
<dbReference type="EMBL" id="DS268417">
    <property type="protein sequence ID" value="EFO83636.1"/>
    <property type="molecule type" value="Genomic_DNA"/>
</dbReference>
<feature type="domain" description="C2H2-type" evidence="2">
    <location>
        <begin position="136"/>
        <end position="159"/>
    </location>
</feature>
<dbReference type="OrthoDB" id="5808026at2759"/>
<dbReference type="InParanoid" id="E3LX60"/>
<evidence type="ECO:0000313" key="4">
    <source>
        <dbReference type="Proteomes" id="UP000008281"/>
    </source>
</evidence>
<dbReference type="GO" id="GO:0003676">
    <property type="term" value="F:nucleic acid binding"/>
    <property type="evidence" value="ECO:0007669"/>
    <property type="project" value="InterPro"/>
</dbReference>
<evidence type="ECO:0000259" key="2">
    <source>
        <dbReference type="PROSITE" id="PS00028"/>
    </source>
</evidence>
<dbReference type="SUPFAM" id="SSF53098">
    <property type="entry name" value="Ribonuclease H-like"/>
    <property type="match status" value="1"/>
</dbReference>
<dbReference type="eggNOG" id="ENOG502SU75">
    <property type="taxonomic scope" value="Eukaryota"/>
</dbReference>
<gene>
    <name evidence="3" type="primary">Cre-ztf-18</name>
    <name evidence="3" type="ORF">CRE_03007</name>
</gene>
<name>E3LX60_CAERE</name>